<evidence type="ECO:0000313" key="7">
    <source>
        <dbReference type="EMBL" id="CAL5223580.1"/>
    </source>
</evidence>
<evidence type="ECO:0000256" key="5">
    <source>
        <dbReference type="ARBA" id="ARBA00023136"/>
    </source>
</evidence>
<evidence type="ECO:0000313" key="8">
    <source>
        <dbReference type="Proteomes" id="UP001497392"/>
    </source>
</evidence>
<gene>
    <name evidence="7" type="primary">g6115</name>
    <name evidence="7" type="ORF">VP750_LOCUS5239</name>
</gene>
<comment type="similarity">
    <text evidence="2">Belongs to the MIP/aquaporin (TC 1.A.8) family.</text>
</comment>
<comment type="caution">
    <text evidence="7">The sequence shown here is derived from an EMBL/GenBank/DDBJ whole genome shotgun (WGS) entry which is preliminary data.</text>
</comment>
<reference evidence="7 8" key="1">
    <citation type="submission" date="2024-06" db="EMBL/GenBank/DDBJ databases">
        <authorList>
            <person name="Kraege A."/>
            <person name="Thomma B."/>
        </authorList>
    </citation>
    <scope>NUCLEOTIDE SEQUENCE [LARGE SCALE GENOMIC DNA]</scope>
</reference>
<organism evidence="7 8">
    <name type="scientific">Coccomyxa viridis</name>
    <dbReference type="NCBI Taxonomy" id="1274662"/>
    <lineage>
        <taxon>Eukaryota</taxon>
        <taxon>Viridiplantae</taxon>
        <taxon>Chlorophyta</taxon>
        <taxon>core chlorophytes</taxon>
        <taxon>Trebouxiophyceae</taxon>
        <taxon>Trebouxiophyceae incertae sedis</taxon>
        <taxon>Coccomyxaceae</taxon>
        <taxon>Coccomyxa</taxon>
    </lineage>
</organism>
<keyword evidence="5" id="KW-0472">Membrane</keyword>
<dbReference type="EMBL" id="CAXHTA020000009">
    <property type="protein sequence ID" value="CAL5223580.1"/>
    <property type="molecule type" value="Genomic_DNA"/>
</dbReference>
<accession>A0ABP1FUL9</accession>
<sequence length="286" mass="29611">MQCGLVPSANVGNPVGARGIFFPGPGVTKGMAFGFELIITFVLVKLAKLQQPFVKLVKQSSITAWWDCQSSLLESGNMPFVRPTSGAFAAGPYTGGAANPARVLGSAIVFNSKWGDAWVYVLAQLAGGLLSAAFSFPLYGLGADWARLWDRSSLRPHIHRRHHSRGTGSKSLEIATPKEPTLEEALGIADPFGPDADASPSVSPETKAPPKQVTPAGAGNAMARGGGNAGKAPPALVNNHAAAKDAPTTARGEANAGRPPADTTMSDAPGFSGGQNWNTRQGLFGP</sequence>
<evidence type="ECO:0000256" key="2">
    <source>
        <dbReference type="ARBA" id="ARBA00006175"/>
    </source>
</evidence>
<evidence type="ECO:0000256" key="4">
    <source>
        <dbReference type="ARBA" id="ARBA00022989"/>
    </source>
</evidence>
<keyword evidence="4" id="KW-1133">Transmembrane helix</keyword>
<dbReference type="InterPro" id="IPR000425">
    <property type="entry name" value="MIP"/>
</dbReference>
<dbReference type="Pfam" id="PF00230">
    <property type="entry name" value="MIP"/>
    <property type="match status" value="1"/>
</dbReference>
<dbReference type="PANTHER" id="PTHR19139">
    <property type="entry name" value="AQUAPORIN TRANSPORTER"/>
    <property type="match status" value="1"/>
</dbReference>
<evidence type="ECO:0000256" key="6">
    <source>
        <dbReference type="SAM" id="MobiDB-lite"/>
    </source>
</evidence>
<keyword evidence="8" id="KW-1185">Reference proteome</keyword>
<name>A0ABP1FUL9_9CHLO</name>
<protein>
    <submittedName>
        <fullName evidence="7">G6115 protein</fullName>
    </submittedName>
</protein>
<feature type="region of interest" description="Disordered" evidence="6">
    <location>
        <begin position="187"/>
        <end position="286"/>
    </location>
</feature>
<dbReference type="Gene3D" id="1.20.1080.10">
    <property type="entry name" value="Glycerol uptake facilitator protein"/>
    <property type="match status" value="1"/>
</dbReference>
<evidence type="ECO:0000256" key="1">
    <source>
        <dbReference type="ARBA" id="ARBA00004141"/>
    </source>
</evidence>
<dbReference type="InterPro" id="IPR023271">
    <property type="entry name" value="Aquaporin-like"/>
</dbReference>
<feature type="compositionally biased region" description="Polar residues" evidence="6">
    <location>
        <begin position="274"/>
        <end position="286"/>
    </location>
</feature>
<dbReference type="InterPro" id="IPR034294">
    <property type="entry name" value="Aquaporin_transptr"/>
</dbReference>
<dbReference type="Proteomes" id="UP001497392">
    <property type="component" value="Unassembled WGS sequence"/>
</dbReference>
<proteinExistence type="inferred from homology"/>
<comment type="subcellular location">
    <subcellularLocation>
        <location evidence="1">Membrane</location>
        <topology evidence="1">Multi-pass membrane protein</topology>
    </subcellularLocation>
</comment>
<keyword evidence="3" id="KW-0812">Transmembrane</keyword>
<dbReference type="SUPFAM" id="SSF81338">
    <property type="entry name" value="Aquaporin-like"/>
    <property type="match status" value="1"/>
</dbReference>
<dbReference type="PANTHER" id="PTHR19139:SF199">
    <property type="entry name" value="MIP17260P"/>
    <property type="match status" value="1"/>
</dbReference>
<evidence type="ECO:0000256" key="3">
    <source>
        <dbReference type="ARBA" id="ARBA00022692"/>
    </source>
</evidence>